<accession>A5ZWZ2</accession>
<evidence type="ECO:0000313" key="1">
    <source>
        <dbReference type="EMBL" id="EDM85873.1"/>
    </source>
</evidence>
<dbReference type="AlphaFoldDB" id="A5ZWZ2"/>
<comment type="caution">
    <text evidence="1">The sequence shown here is derived from an EMBL/GenBank/DDBJ whole genome shotgun (WGS) entry which is preliminary data.</text>
</comment>
<name>A5ZWZ2_9FIRM</name>
<proteinExistence type="predicted"/>
<protein>
    <submittedName>
        <fullName evidence="1">Uncharacterized protein</fullName>
    </submittedName>
</protein>
<dbReference type="EMBL" id="AAVO02000022">
    <property type="protein sequence ID" value="EDM85873.1"/>
    <property type="molecule type" value="Genomic_DNA"/>
</dbReference>
<dbReference type="Proteomes" id="UP000006002">
    <property type="component" value="Unassembled WGS sequence"/>
</dbReference>
<evidence type="ECO:0000313" key="2">
    <source>
        <dbReference type="Proteomes" id="UP000006002"/>
    </source>
</evidence>
<reference evidence="1 2" key="1">
    <citation type="submission" date="2007-03" db="EMBL/GenBank/DDBJ databases">
        <authorList>
            <person name="Fulton L."/>
            <person name="Clifton S."/>
            <person name="Fulton B."/>
            <person name="Xu J."/>
            <person name="Minx P."/>
            <person name="Pepin K.H."/>
            <person name="Johnson M."/>
            <person name="Thiruvilangam P."/>
            <person name="Bhonagiri V."/>
            <person name="Nash W.E."/>
            <person name="Mardis E.R."/>
            <person name="Wilson R.K."/>
        </authorList>
    </citation>
    <scope>NUCLEOTIDE SEQUENCE [LARGE SCALE GENOMIC DNA]</scope>
    <source>
        <strain evidence="1 2">ATCC 29174</strain>
    </source>
</reference>
<organism evidence="1 2">
    <name type="scientific">Blautia obeum ATCC 29174</name>
    <dbReference type="NCBI Taxonomy" id="411459"/>
    <lineage>
        <taxon>Bacteria</taxon>
        <taxon>Bacillati</taxon>
        <taxon>Bacillota</taxon>
        <taxon>Clostridia</taxon>
        <taxon>Lachnospirales</taxon>
        <taxon>Lachnospiraceae</taxon>
        <taxon>Blautia</taxon>
    </lineage>
</organism>
<dbReference type="HOGENOM" id="CLU_3363596_0_0_9"/>
<sequence length="35" mass="4093">MVLSSFLDSIFYLLNKKYCLFPQNISANSMVIFNM</sequence>
<gene>
    <name evidence="1" type="ORF">RUMOBE_03536</name>
</gene>
<reference evidence="1 2" key="2">
    <citation type="submission" date="2007-04" db="EMBL/GenBank/DDBJ databases">
        <title>Draft genome sequence of Ruminococcus obeum (ATCC 29174).</title>
        <authorList>
            <person name="Sudarsanam P."/>
            <person name="Ley R."/>
            <person name="Guruge J."/>
            <person name="Turnbaugh P.J."/>
            <person name="Mahowald M."/>
            <person name="Liep D."/>
            <person name="Gordon J."/>
        </authorList>
    </citation>
    <scope>NUCLEOTIDE SEQUENCE [LARGE SCALE GENOMIC DNA]</scope>
    <source>
        <strain evidence="1 2">ATCC 29174</strain>
    </source>
</reference>